<proteinExistence type="predicted"/>
<dbReference type="GeneID" id="54476589"/>
<evidence type="ECO:0000313" key="9">
    <source>
        <dbReference type="EMBL" id="KAF2481154.1"/>
    </source>
</evidence>
<dbReference type="InterPro" id="IPR000504">
    <property type="entry name" value="RRM_dom"/>
</dbReference>
<dbReference type="GO" id="GO:0005634">
    <property type="term" value="C:nucleus"/>
    <property type="evidence" value="ECO:0007669"/>
    <property type="project" value="UniProtKB-SubCell"/>
</dbReference>
<dbReference type="Gene3D" id="3.30.70.330">
    <property type="match status" value="1"/>
</dbReference>
<dbReference type="PROSITE" id="PS50102">
    <property type="entry name" value="RRM"/>
    <property type="match status" value="1"/>
</dbReference>
<dbReference type="InterPro" id="IPR012677">
    <property type="entry name" value="Nucleotide-bd_a/b_plait_sf"/>
</dbReference>
<dbReference type="GO" id="GO:0005737">
    <property type="term" value="C:cytoplasm"/>
    <property type="evidence" value="ECO:0007669"/>
    <property type="project" value="UniProtKB-SubCell"/>
</dbReference>
<dbReference type="RefSeq" id="XP_033587724.1">
    <property type="nucleotide sequence ID" value="XM_033735587.1"/>
</dbReference>
<reference evidence="9" key="1">
    <citation type="journal article" date="2020" name="Stud. Mycol.">
        <title>101 Dothideomycetes genomes: a test case for predicting lifestyles and emergence of pathogens.</title>
        <authorList>
            <person name="Haridas S."/>
            <person name="Albert R."/>
            <person name="Binder M."/>
            <person name="Bloem J."/>
            <person name="Labutti K."/>
            <person name="Salamov A."/>
            <person name="Andreopoulos B."/>
            <person name="Baker S."/>
            <person name="Barry K."/>
            <person name="Bills G."/>
            <person name="Bluhm B."/>
            <person name="Cannon C."/>
            <person name="Castanera R."/>
            <person name="Culley D."/>
            <person name="Daum C."/>
            <person name="Ezra D."/>
            <person name="Gonzalez J."/>
            <person name="Henrissat B."/>
            <person name="Kuo A."/>
            <person name="Liang C."/>
            <person name="Lipzen A."/>
            <person name="Lutzoni F."/>
            <person name="Magnuson J."/>
            <person name="Mondo S."/>
            <person name="Nolan M."/>
            <person name="Ohm R."/>
            <person name="Pangilinan J."/>
            <person name="Park H.-J."/>
            <person name="Ramirez L."/>
            <person name="Alfaro M."/>
            <person name="Sun H."/>
            <person name="Tritt A."/>
            <person name="Yoshinaga Y."/>
            <person name="Zwiers L.-H."/>
            <person name="Turgeon B."/>
            <person name="Goodwin S."/>
            <person name="Spatafora J."/>
            <person name="Crous P."/>
            <person name="Grigoriev I."/>
        </authorList>
    </citation>
    <scope>NUCLEOTIDE SEQUENCE</scope>
    <source>
        <strain evidence="9">CBS 113389</strain>
    </source>
</reference>
<keyword evidence="5" id="KW-0539">Nucleus</keyword>
<feature type="region of interest" description="Disordered" evidence="7">
    <location>
        <begin position="118"/>
        <end position="158"/>
    </location>
</feature>
<dbReference type="PRINTS" id="PR01738">
    <property type="entry name" value="RNABINDINGM8"/>
</dbReference>
<feature type="domain" description="RRM" evidence="8">
    <location>
        <begin position="41"/>
        <end position="119"/>
    </location>
</feature>
<dbReference type="GO" id="GO:0003729">
    <property type="term" value="F:mRNA binding"/>
    <property type="evidence" value="ECO:0007669"/>
    <property type="project" value="InterPro"/>
</dbReference>
<dbReference type="InterPro" id="IPR033744">
    <property type="entry name" value="RRM_RBM8"/>
</dbReference>
<evidence type="ECO:0000256" key="1">
    <source>
        <dbReference type="ARBA" id="ARBA00004123"/>
    </source>
</evidence>
<dbReference type="PANTHER" id="PTHR45894">
    <property type="entry name" value="RNA-BINDING PROTEIN 8A"/>
    <property type="match status" value="1"/>
</dbReference>
<dbReference type="AlphaFoldDB" id="A0A6A6PNE1"/>
<dbReference type="InterPro" id="IPR035979">
    <property type="entry name" value="RBD_domain_sf"/>
</dbReference>
<dbReference type="GO" id="GO:0006396">
    <property type="term" value="P:RNA processing"/>
    <property type="evidence" value="ECO:0007669"/>
    <property type="project" value="InterPro"/>
</dbReference>
<dbReference type="SMART" id="SM00360">
    <property type="entry name" value="RRM"/>
    <property type="match status" value="1"/>
</dbReference>
<keyword evidence="10" id="KW-1185">Reference proteome</keyword>
<feature type="compositionally biased region" description="Basic residues" evidence="7">
    <location>
        <begin position="132"/>
        <end position="141"/>
    </location>
</feature>
<sequence>MADAEMDIDESGAANDASKNGAYSDTRTAADAVAVRSIEGWIIIATNVHEEATEEDIQDMFGEYGEIKNLHMNLDRRTGYVKGYVLIEYPTLTEAKAAIEGANGEKLLEQTIGVDFAFVRPPPSKGQSGGRGARKGGRPRSRSPGEKKEEEDEEGEVE</sequence>
<evidence type="ECO:0000259" key="8">
    <source>
        <dbReference type="PROSITE" id="PS50102"/>
    </source>
</evidence>
<dbReference type="OrthoDB" id="15688at2759"/>
<evidence type="ECO:0000256" key="6">
    <source>
        <dbReference type="PROSITE-ProRule" id="PRU00176"/>
    </source>
</evidence>
<keyword evidence="4 6" id="KW-0694">RNA-binding</keyword>
<protein>
    <recommendedName>
        <fullName evidence="8">RRM domain-containing protein</fullName>
    </recommendedName>
</protein>
<accession>A0A6A6PNE1</accession>
<dbReference type="SUPFAM" id="SSF54928">
    <property type="entry name" value="RNA-binding domain, RBD"/>
    <property type="match status" value="1"/>
</dbReference>
<dbReference type="Proteomes" id="UP000799767">
    <property type="component" value="Unassembled WGS sequence"/>
</dbReference>
<gene>
    <name evidence="9" type="ORF">BDY17DRAFT_311920</name>
</gene>
<organism evidence="9 10">
    <name type="scientific">Neohortaea acidophila</name>
    <dbReference type="NCBI Taxonomy" id="245834"/>
    <lineage>
        <taxon>Eukaryota</taxon>
        <taxon>Fungi</taxon>
        <taxon>Dikarya</taxon>
        <taxon>Ascomycota</taxon>
        <taxon>Pezizomycotina</taxon>
        <taxon>Dothideomycetes</taxon>
        <taxon>Dothideomycetidae</taxon>
        <taxon>Mycosphaerellales</taxon>
        <taxon>Teratosphaeriaceae</taxon>
        <taxon>Neohortaea</taxon>
    </lineage>
</organism>
<evidence type="ECO:0000256" key="4">
    <source>
        <dbReference type="ARBA" id="ARBA00022884"/>
    </source>
</evidence>
<dbReference type="Pfam" id="PF00076">
    <property type="entry name" value="RRM_1"/>
    <property type="match status" value="1"/>
</dbReference>
<keyword evidence="3" id="KW-0963">Cytoplasm</keyword>
<feature type="compositionally biased region" description="Acidic residues" evidence="7">
    <location>
        <begin position="149"/>
        <end position="158"/>
    </location>
</feature>
<dbReference type="EMBL" id="MU001638">
    <property type="protein sequence ID" value="KAF2481154.1"/>
    <property type="molecule type" value="Genomic_DNA"/>
</dbReference>
<comment type="subcellular location">
    <subcellularLocation>
        <location evidence="2">Cytoplasm</location>
    </subcellularLocation>
    <subcellularLocation>
        <location evidence="1">Nucleus</location>
    </subcellularLocation>
</comment>
<evidence type="ECO:0000256" key="5">
    <source>
        <dbReference type="ARBA" id="ARBA00023242"/>
    </source>
</evidence>
<name>A0A6A6PNE1_9PEZI</name>
<dbReference type="CDD" id="cd12324">
    <property type="entry name" value="RRM_RBM8"/>
    <property type="match status" value="1"/>
</dbReference>
<evidence type="ECO:0000313" key="10">
    <source>
        <dbReference type="Proteomes" id="UP000799767"/>
    </source>
</evidence>
<feature type="region of interest" description="Disordered" evidence="7">
    <location>
        <begin position="1"/>
        <end position="22"/>
    </location>
</feature>
<evidence type="ECO:0000256" key="3">
    <source>
        <dbReference type="ARBA" id="ARBA00022490"/>
    </source>
</evidence>
<evidence type="ECO:0000256" key="7">
    <source>
        <dbReference type="SAM" id="MobiDB-lite"/>
    </source>
</evidence>
<dbReference type="InterPro" id="IPR008111">
    <property type="entry name" value="RNA-bd_8"/>
</dbReference>
<evidence type="ECO:0000256" key="2">
    <source>
        <dbReference type="ARBA" id="ARBA00004496"/>
    </source>
</evidence>
<feature type="compositionally biased region" description="Acidic residues" evidence="7">
    <location>
        <begin position="1"/>
        <end position="10"/>
    </location>
</feature>